<dbReference type="SUPFAM" id="SSF55729">
    <property type="entry name" value="Acyl-CoA N-acyltransferases (Nat)"/>
    <property type="match status" value="1"/>
</dbReference>
<proteinExistence type="predicted"/>
<evidence type="ECO:0000313" key="3">
    <source>
        <dbReference type="Proteomes" id="UP000191408"/>
    </source>
</evidence>
<dbReference type="InterPro" id="IPR016181">
    <property type="entry name" value="Acyl_CoA_acyltransferase"/>
</dbReference>
<dbReference type="PANTHER" id="PTHR43415:SF3">
    <property type="entry name" value="GNAT-FAMILY ACETYLTRANSFERASE"/>
    <property type="match status" value="1"/>
</dbReference>
<dbReference type="Gene3D" id="3.40.630.30">
    <property type="match status" value="1"/>
</dbReference>
<dbReference type="GO" id="GO:0016747">
    <property type="term" value="F:acyltransferase activity, transferring groups other than amino-acyl groups"/>
    <property type="evidence" value="ECO:0007669"/>
    <property type="project" value="InterPro"/>
</dbReference>
<reference evidence="3" key="1">
    <citation type="journal article" date="2017" name="Nat. Microbiol.">
        <title>Global analysis of biosynthetic gene clusters reveals vast potential of secondary metabolite production in Penicillium species.</title>
        <authorList>
            <person name="Nielsen J.C."/>
            <person name="Grijseels S."/>
            <person name="Prigent S."/>
            <person name="Ji B."/>
            <person name="Dainat J."/>
            <person name="Nielsen K.F."/>
            <person name="Frisvad J.C."/>
            <person name="Workman M."/>
            <person name="Nielsen J."/>
        </authorList>
    </citation>
    <scope>NUCLEOTIDE SEQUENCE [LARGE SCALE GENOMIC DNA]</scope>
    <source>
        <strain evidence="3">IBT 4502</strain>
    </source>
</reference>
<dbReference type="Pfam" id="PF13302">
    <property type="entry name" value="Acetyltransf_3"/>
    <property type="match status" value="1"/>
</dbReference>
<name>A0A1V6NHS5_PENPO</name>
<dbReference type="Proteomes" id="UP000191408">
    <property type="component" value="Unassembled WGS sequence"/>
</dbReference>
<gene>
    <name evidence="2" type="ORF">PENPOL_c008G10171</name>
</gene>
<dbReference type="AlphaFoldDB" id="A0A1V6NHS5"/>
<comment type="caution">
    <text evidence="2">The sequence shown here is derived from an EMBL/GenBank/DDBJ whole genome shotgun (WGS) entry which is preliminary data.</text>
</comment>
<feature type="domain" description="N-acetyltransferase" evidence="1">
    <location>
        <begin position="67"/>
        <end position="171"/>
    </location>
</feature>
<organism evidence="2 3">
    <name type="scientific">Penicillium polonicum</name>
    <dbReference type="NCBI Taxonomy" id="60169"/>
    <lineage>
        <taxon>Eukaryota</taxon>
        <taxon>Fungi</taxon>
        <taxon>Dikarya</taxon>
        <taxon>Ascomycota</taxon>
        <taxon>Pezizomycotina</taxon>
        <taxon>Eurotiomycetes</taxon>
        <taxon>Eurotiomycetidae</taxon>
        <taxon>Eurotiales</taxon>
        <taxon>Aspergillaceae</taxon>
        <taxon>Penicillium</taxon>
    </lineage>
</organism>
<evidence type="ECO:0000313" key="2">
    <source>
        <dbReference type="EMBL" id="OQD64294.1"/>
    </source>
</evidence>
<dbReference type="OrthoDB" id="64477at2759"/>
<accession>A0A1V6NHS5</accession>
<protein>
    <recommendedName>
        <fullName evidence="1">N-acetyltransferase domain-containing protein</fullName>
    </recommendedName>
</protein>
<keyword evidence="3" id="KW-1185">Reference proteome</keyword>
<dbReference type="InterPro" id="IPR000182">
    <property type="entry name" value="GNAT_dom"/>
</dbReference>
<dbReference type="PANTHER" id="PTHR43415">
    <property type="entry name" value="SPERMIDINE N(1)-ACETYLTRANSFERASE"/>
    <property type="match status" value="1"/>
</dbReference>
<dbReference type="EMBL" id="MDYM01000008">
    <property type="protein sequence ID" value="OQD64294.1"/>
    <property type="molecule type" value="Genomic_DNA"/>
</dbReference>
<sequence length="207" mass="24233">MDTDSESGMDDVEDLAGKQATRAFWSENLIFSSYNPVKDDWVFNCLQNSSSSIINWCASTPRPMDLNFTTRVAKHLQRGSHLFVIIYGKDEGYSFVPIGTLFFKSSHRDMVHHRCSKLGIGILKKYQHYETEAINWALNWAFNSANLHRVEMDVPSWNLRMGKLCDEIGFHTEGERKECYFKDGEWWNEVNMSMLKKDWKERQETKK</sequence>
<evidence type="ECO:0000259" key="1">
    <source>
        <dbReference type="Pfam" id="PF13302"/>
    </source>
</evidence>